<reference evidence="1" key="1">
    <citation type="submission" date="2021-02" db="EMBL/GenBank/DDBJ databases">
        <authorList>
            <person name="Nowell W R."/>
        </authorList>
    </citation>
    <scope>NUCLEOTIDE SEQUENCE</scope>
</reference>
<evidence type="ECO:0000313" key="1">
    <source>
        <dbReference type="EMBL" id="CAF1690085.1"/>
    </source>
</evidence>
<keyword evidence="2" id="KW-1185">Reference proteome</keyword>
<evidence type="ECO:0000313" key="2">
    <source>
        <dbReference type="Proteomes" id="UP000663828"/>
    </source>
</evidence>
<dbReference type="AlphaFoldDB" id="A0A816HLW7"/>
<dbReference type="Proteomes" id="UP000663828">
    <property type="component" value="Unassembled WGS sequence"/>
</dbReference>
<accession>A0A816HLW7</accession>
<protein>
    <submittedName>
        <fullName evidence="1">Uncharacterized protein</fullName>
    </submittedName>
</protein>
<proteinExistence type="predicted"/>
<sequence>ADIWSCHGVYCPDNHSNDLATWRLYVGRNARMKCNYFLSANTCVWVLELFQAACGLLVMEKRDQADEGKL</sequence>
<dbReference type="EMBL" id="CAJNOR010019940">
    <property type="protein sequence ID" value="CAF1690085.1"/>
    <property type="molecule type" value="Genomic_DNA"/>
</dbReference>
<feature type="non-terminal residue" evidence="1">
    <location>
        <position position="1"/>
    </location>
</feature>
<organism evidence="1 2">
    <name type="scientific">Adineta ricciae</name>
    <name type="common">Rotifer</name>
    <dbReference type="NCBI Taxonomy" id="249248"/>
    <lineage>
        <taxon>Eukaryota</taxon>
        <taxon>Metazoa</taxon>
        <taxon>Spiralia</taxon>
        <taxon>Gnathifera</taxon>
        <taxon>Rotifera</taxon>
        <taxon>Eurotatoria</taxon>
        <taxon>Bdelloidea</taxon>
        <taxon>Adinetida</taxon>
        <taxon>Adinetidae</taxon>
        <taxon>Adineta</taxon>
    </lineage>
</organism>
<name>A0A816HLW7_ADIRI</name>
<gene>
    <name evidence="1" type="ORF">XAT740_LOCUS63587</name>
</gene>
<comment type="caution">
    <text evidence="1">The sequence shown here is derived from an EMBL/GenBank/DDBJ whole genome shotgun (WGS) entry which is preliminary data.</text>
</comment>